<feature type="non-terminal residue" evidence="1">
    <location>
        <position position="223"/>
    </location>
</feature>
<dbReference type="Proteomes" id="UP001219525">
    <property type="component" value="Unassembled WGS sequence"/>
</dbReference>
<gene>
    <name evidence="1" type="ORF">GGX14DRAFT_596168</name>
</gene>
<keyword evidence="2" id="KW-1185">Reference proteome</keyword>
<evidence type="ECO:0000313" key="1">
    <source>
        <dbReference type="EMBL" id="KAJ7192182.1"/>
    </source>
</evidence>
<accession>A0AAD6UQC3</accession>
<protein>
    <submittedName>
        <fullName evidence="1">Uncharacterized protein</fullName>
    </submittedName>
</protein>
<comment type="caution">
    <text evidence="1">The sequence shown here is derived from an EMBL/GenBank/DDBJ whole genome shotgun (WGS) entry which is preliminary data.</text>
</comment>
<feature type="non-terminal residue" evidence="1">
    <location>
        <position position="1"/>
    </location>
</feature>
<sequence>RQSAFSFSAAQNVLLRIQHADCENTRRRSGALRLPHAPSIRQHRGLRSYVRWRGALNVLQPPRAARTCESRASIPPAVPARAQPSAVWIRTQRAQQRKRARAAFALQLNRRREPVRAAEHHDARLLFAPKQLPWRPRRRAGRPGWASASVSVAQEWRVSADKYPPHPSLGVVSFLFRIRRRERGAARVGAECPRQWQVHPPFGARSRLICPARYYKRSCAAGL</sequence>
<name>A0AAD6UQC3_9AGAR</name>
<dbReference type="EMBL" id="JARJCW010000123">
    <property type="protein sequence ID" value="KAJ7192182.1"/>
    <property type="molecule type" value="Genomic_DNA"/>
</dbReference>
<dbReference type="AlphaFoldDB" id="A0AAD6UQC3"/>
<proteinExistence type="predicted"/>
<evidence type="ECO:0000313" key="2">
    <source>
        <dbReference type="Proteomes" id="UP001219525"/>
    </source>
</evidence>
<reference evidence="1" key="1">
    <citation type="submission" date="2023-03" db="EMBL/GenBank/DDBJ databases">
        <title>Massive genome expansion in bonnet fungi (Mycena s.s.) driven by repeated elements and novel gene families across ecological guilds.</title>
        <authorList>
            <consortium name="Lawrence Berkeley National Laboratory"/>
            <person name="Harder C.B."/>
            <person name="Miyauchi S."/>
            <person name="Viragh M."/>
            <person name="Kuo A."/>
            <person name="Thoen E."/>
            <person name="Andreopoulos B."/>
            <person name="Lu D."/>
            <person name="Skrede I."/>
            <person name="Drula E."/>
            <person name="Henrissat B."/>
            <person name="Morin E."/>
            <person name="Kohler A."/>
            <person name="Barry K."/>
            <person name="LaButti K."/>
            <person name="Morin E."/>
            <person name="Salamov A."/>
            <person name="Lipzen A."/>
            <person name="Mereny Z."/>
            <person name="Hegedus B."/>
            <person name="Baldrian P."/>
            <person name="Stursova M."/>
            <person name="Weitz H."/>
            <person name="Taylor A."/>
            <person name="Grigoriev I.V."/>
            <person name="Nagy L.G."/>
            <person name="Martin F."/>
            <person name="Kauserud H."/>
        </authorList>
    </citation>
    <scope>NUCLEOTIDE SEQUENCE</scope>
    <source>
        <strain evidence="1">9144</strain>
    </source>
</reference>
<organism evidence="1 2">
    <name type="scientific">Mycena pura</name>
    <dbReference type="NCBI Taxonomy" id="153505"/>
    <lineage>
        <taxon>Eukaryota</taxon>
        <taxon>Fungi</taxon>
        <taxon>Dikarya</taxon>
        <taxon>Basidiomycota</taxon>
        <taxon>Agaricomycotina</taxon>
        <taxon>Agaricomycetes</taxon>
        <taxon>Agaricomycetidae</taxon>
        <taxon>Agaricales</taxon>
        <taxon>Marasmiineae</taxon>
        <taxon>Mycenaceae</taxon>
        <taxon>Mycena</taxon>
    </lineage>
</organism>